<feature type="domain" description="NADH:flavin oxidoreductase/NADH oxidase N-terminal" evidence="4">
    <location>
        <begin position="18"/>
        <end position="372"/>
    </location>
</feature>
<comment type="cofactor">
    <cofactor evidence="1">
        <name>FMN</name>
        <dbReference type="ChEBI" id="CHEBI:58210"/>
    </cofactor>
</comment>
<sequence>MPSRISPGGFKPLEGTTLFKPLKMGHLELEHRVFMAPLTRMRAPKESDGIWVPGDINVEYYSQRASKGGFQLTEACPISRQACGYPGVPGIFTASQIAGWKRVTDAIHQKGGYIYCQLWHVGRATVNDLLDGQDALSASDIPISGNALTGAPFAQTPPKAMTEAQIDETVKEFAAAAKRALEAGFDGVEIHGANGYLLDQFLHDNVNIRTDNYGGSIENRCRFPLAVVKAVTDAVGADKVGIRLSPYNYFQDTRDSNPNKNWAYLCEQLAAMPKENRLSYVHMVEPRFDEVLDEEAKMGSLEKETSSAKNSLKPFREILAKGDIKFVAAGNFNRDNALPKLDAGDSDAVIFGRWFIANPDLPKRLAEGLPLNEYDRSTFYGADPPTKGYVDYPFFEPGSKELTA</sequence>
<comment type="similarity">
    <text evidence="2">Belongs to the NADH:flavin oxidoreductase/NADH oxidase family.</text>
</comment>
<dbReference type="InterPro" id="IPR001155">
    <property type="entry name" value="OxRdtase_FMN_N"/>
</dbReference>
<name>A0A0N0NKH5_9EURO</name>
<evidence type="ECO:0000256" key="2">
    <source>
        <dbReference type="ARBA" id="ARBA00005979"/>
    </source>
</evidence>
<keyword evidence="6" id="KW-1185">Reference proteome</keyword>
<dbReference type="GO" id="GO:0003959">
    <property type="term" value="F:NADPH dehydrogenase activity"/>
    <property type="evidence" value="ECO:0007669"/>
    <property type="project" value="TreeGrafter"/>
</dbReference>
<evidence type="ECO:0000313" key="5">
    <source>
        <dbReference type="EMBL" id="KPI38141.1"/>
    </source>
</evidence>
<dbReference type="CDD" id="cd02933">
    <property type="entry name" value="OYE_like_FMN"/>
    <property type="match status" value="1"/>
</dbReference>
<dbReference type="STRING" id="1664694.A0A0N0NKH5"/>
<dbReference type="GO" id="GO:0010181">
    <property type="term" value="F:FMN binding"/>
    <property type="evidence" value="ECO:0007669"/>
    <property type="project" value="InterPro"/>
</dbReference>
<dbReference type="Proteomes" id="UP000038010">
    <property type="component" value="Unassembled WGS sequence"/>
</dbReference>
<dbReference type="EMBL" id="LFJN01000020">
    <property type="protein sequence ID" value="KPI38141.1"/>
    <property type="molecule type" value="Genomic_DNA"/>
</dbReference>
<dbReference type="Gene3D" id="3.20.20.70">
    <property type="entry name" value="Aldolase class I"/>
    <property type="match status" value="1"/>
</dbReference>
<evidence type="ECO:0000313" key="6">
    <source>
        <dbReference type="Proteomes" id="UP000038010"/>
    </source>
</evidence>
<dbReference type="VEuPathDB" id="FungiDB:AB675_1179"/>
<dbReference type="AlphaFoldDB" id="A0A0N0NKH5"/>
<evidence type="ECO:0000256" key="1">
    <source>
        <dbReference type="ARBA" id="ARBA00001917"/>
    </source>
</evidence>
<accession>A0A0N0NKH5</accession>
<evidence type="ECO:0000259" key="4">
    <source>
        <dbReference type="Pfam" id="PF00724"/>
    </source>
</evidence>
<dbReference type="PANTHER" id="PTHR22893:SF129">
    <property type="entry name" value="FLAVIN OXIDOREDUCTASE HXNT"/>
    <property type="match status" value="1"/>
</dbReference>
<dbReference type="Pfam" id="PF00724">
    <property type="entry name" value="Oxidored_FMN"/>
    <property type="match status" value="1"/>
</dbReference>
<dbReference type="GO" id="GO:0005829">
    <property type="term" value="C:cytosol"/>
    <property type="evidence" value="ECO:0007669"/>
    <property type="project" value="UniProtKB-ARBA"/>
</dbReference>
<protein>
    <submittedName>
        <fullName evidence="5">Putative 12-oxophytodienoate 3</fullName>
    </submittedName>
</protein>
<proteinExistence type="inferred from homology"/>
<dbReference type="InterPro" id="IPR045247">
    <property type="entry name" value="Oye-like"/>
</dbReference>
<dbReference type="FunFam" id="3.20.20.70:FF:000059">
    <property type="entry name" value="N-ethylmaleimide reductase, FMN-linked"/>
    <property type="match status" value="1"/>
</dbReference>
<organism evidence="5 6">
    <name type="scientific">Cyphellophora attinorum</name>
    <dbReference type="NCBI Taxonomy" id="1664694"/>
    <lineage>
        <taxon>Eukaryota</taxon>
        <taxon>Fungi</taxon>
        <taxon>Dikarya</taxon>
        <taxon>Ascomycota</taxon>
        <taxon>Pezizomycotina</taxon>
        <taxon>Eurotiomycetes</taxon>
        <taxon>Chaetothyriomycetidae</taxon>
        <taxon>Chaetothyriales</taxon>
        <taxon>Cyphellophoraceae</taxon>
        <taxon>Cyphellophora</taxon>
    </lineage>
</organism>
<dbReference type="SUPFAM" id="SSF51395">
    <property type="entry name" value="FMN-linked oxidoreductases"/>
    <property type="match status" value="1"/>
</dbReference>
<dbReference type="GO" id="GO:0016628">
    <property type="term" value="F:oxidoreductase activity, acting on the CH-CH group of donors, NAD or NADP as acceptor"/>
    <property type="evidence" value="ECO:0007669"/>
    <property type="project" value="UniProtKB-ARBA"/>
</dbReference>
<comment type="caution">
    <text evidence="5">The sequence shown here is derived from an EMBL/GenBank/DDBJ whole genome shotgun (WGS) entry which is preliminary data.</text>
</comment>
<dbReference type="GeneID" id="28732546"/>
<dbReference type="RefSeq" id="XP_017998104.1">
    <property type="nucleotide sequence ID" value="XM_018140676.1"/>
</dbReference>
<dbReference type="OrthoDB" id="276546at2759"/>
<keyword evidence="3" id="KW-0560">Oxidoreductase</keyword>
<gene>
    <name evidence="5" type="ORF">AB675_1179</name>
</gene>
<dbReference type="PANTHER" id="PTHR22893">
    <property type="entry name" value="NADH OXIDOREDUCTASE-RELATED"/>
    <property type="match status" value="1"/>
</dbReference>
<dbReference type="InterPro" id="IPR013785">
    <property type="entry name" value="Aldolase_TIM"/>
</dbReference>
<reference evidence="5 6" key="1">
    <citation type="submission" date="2015-06" db="EMBL/GenBank/DDBJ databases">
        <title>Draft genome of the ant-associated black yeast Phialophora attae CBS 131958.</title>
        <authorList>
            <person name="Moreno L.F."/>
            <person name="Stielow B.J."/>
            <person name="de Hoog S."/>
            <person name="Vicente V.A."/>
            <person name="Weiss V.A."/>
            <person name="de Vries M."/>
            <person name="Cruz L.M."/>
            <person name="Souza E.M."/>
        </authorList>
    </citation>
    <scope>NUCLEOTIDE SEQUENCE [LARGE SCALE GENOMIC DNA]</scope>
    <source>
        <strain evidence="5 6">CBS 131958</strain>
    </source>
</reference>
<evidence type="ECO:0000256" key="3">
    <source>
        <dbReference type="ARBA" id="ARBA00023002"/>
    </source>
</evidence>